<evidence type="ECO:0000256" key="5">
    <source>
        <dbReference type="ARBA" id="ARBA00022519"/>
    </source>
</evidence>
<keyword evidence="10 14" id="KW-0472">Membrane</keyword>
<dbReference type="Proteomes" id="UP001624684">
    <property type="component" value="Unassembled WGS sequence"/>
</dbReference>
<keyword evidence="12 14" id="KW-0143">Chaperone</keyword>
<reference evidence="16 17" key="1">
    <citation type="submission" date="2024-11" db="EMBL/GenBank/DDBJ databases">
        <title>First Report of Moraxella oculi in Brazil in an Infectious Bovine Keratoconjunctivitis Outbreak.</title>
        <authorList>
            <person name="Carvalho C.V."/>
            <person name="Domingues R."/>
            <person name="Coutinho C."/>
            <person name="Honorio N.T.B.S."/>
            <person name="Faza D.R.L.R."/>
            <person name="Carvalho W.A."/>
            <person name="Machado A.B.F."/>
            <person name="Martins M.F."/>
            <person name="Gaspar E.B."/>
        </authorList>
    </citation>
    <scope>NUCLEOTIDE SEQUENCE [LARGE SCALE GENOMIC DNA]</scope>
    <source>
        <strain evidence="16 17">2117LE</strain>
    </source>
</reference>
<keyword evidence="7 14" id="KW-0249">Electron transport</keyword>
<dbReference type="InterPro" id="IPR050183">
    <property type="entry name" value="DsbB"/>
</dbReference>
<dbReference type="Gene3D" id="1.20.1550.10">
    <property type="entry name" value="DsbB-like"/>
    <property type="match status" value="1"/>
</dbReference>
<dbReference type="RefSeq" id="WP_407069278.1">
    <property type="nucleotide sequence ID" value="NZ_JBJJXE010000010.1"/>
</dbReference>
<keyword evidence="11 14" id="KW-1015">Disulfide bond</keyword>
<keyword evidence="3 14" id="KW-0813">Transport</keyword>
<accession>A0ABW8U6W8</accession>
<evidence type="ECO:0000313" key="17">
    <source>
        <dbReference type="Proteomes" id="UP001624684"/>
    </source>
</evidence>
<evidence type="ECO:0000256" key="4">
    <source>
        <dbReference type="ARBA" id="ARBA00022475"/>
    </source>
</evidence>
<dbReference type="EMBL" id="JBJJXE010000010">
    <property type="protein sequence ID" value="MFL1732729.1"/>
    <property type="molecule type" value="Genomic_DNA"/>
</dbReference>
<keyword evidence="13 14" id="KW-0676">Redox-active center</keyword>
<keyword evidence="9 14" id="KW-0560">Oxidoreductase</keyword>
<feature type="topological domain" description="Cytoplasmic" evidence="14">
    <location>
        <begin position="1"/>
        <end position="8"/>
    </location>
</feature>
<dbReference type="SUPFAM" id="SSF158442">
    <property type="entry name" value="DsbB-like"/>
    <property type="match status" value="1"/>
</dbReference>
<evidence type="ECO:0000256" key="15">
    <source>
        <dbReference type="SAM" id="Phobius"/>
    </source>
</evidence>
<feature type="disulfide bond" description="Redox-active" evidence="14">
    <location>
        <begin position="36"/>
        <end position="39"/>
    </location>
</feature>
<evidence type="ECO:0000256" key="3">
    <source>
        <dbReference type="ARBA" id="ARBA00022448"/>
    </source>
</evidence>
<proteinExistence type="inferred from homology"/>
<feature type="transmembrane region" description="Helical" evidence="15">
    <location>
        <begin position="140"/>
        <end position="159"/>
    </location>
</feature>
<evidence type="ECO:0000256" key="10">
    <source>
        <dbReference type="ARBA" id="ARBA00023136"/>
    </source>
</evidence>
<dbReference type="InterPro" id="IPR022920">
    <property type="entry name" value="Disulphide_bond_form_DsbB"/>
</dbReference>
<dbReference type="InterPro" id="IPR023380">
    <property type="entry name" value="DsbB-like_sf"/>
</dbReference>
<evidence type="ECO:0000256" key="6">
    <source>
        <dbReference type="ARBA" id="ARBA00022692"/>
    </source>
</evidence>
<dbReference type="PANTHER" id="PTHR36570:SF3">
    <property type="entry name" value="DISULFIDE BOND FORMATION PROTEIN B"/>
    <property type="match status" value="1"/>
</dbReference>
<comment type="caution">
    <text evidence="16">The sequence shown here is derived from an EMBL/GenBank/DDBJ whole genome shotgun (WGS) entry which is preliminary data.</text>
</comment>
<keyword evidence="4 14" id="KW-1003">Cell membrane</keyword>
<feature type="transmembrane region" description="Helical" evidence="15">
    <location>
        <begin position="68"/>
        <end position="86"/>
    </location>
</feature>
<name>A0ABW8U6W8_9GAMM</name>
<dbReference type="InterPro" id="IPR003752">
    <property type="entry name" value="DiS_bond_form_DsbB/BdbC"/>
</dbReference>
<evidence type="ECO:0000256" key="8">
    <source>
        <dbReference type="ARBA" id="ARBA00022989"/>
    </source>
</evidence>
<feature type="topological domain" description="Cytoplasmic" evidence="14">
    <location>
        <begin position="162"/>
        <end position="167"/>
    </location>
</feature>
<evidence type="ECO:0000256" key="1">
    <source>
        <dbReference type="ARBA" id="ARBA00004429"/>
    </source>
</evidence>
<dbReference type="Pfam" id="PF02600">
    <property type="entry name" value="DsbB"/>
    <property type="match status" value="1"/>
</dbReference>
<organism evidence="16 17">
    <name type="scientific">Moraxella oculi</name>
    <dbReference type="NCBI Taxonomy" id="2940516"/>
    <lineage>
        <taxon>Bacteria</taxon>
        <taxon>Pseudomonadati</taxon>
        <taxon>Pseudomonadota</taxon>
        <taxon>Gammaproteobacteria</taxon>
        <taxon>Moraxellales</taxon>
        <taxon>Moraxellaceae</taxon>
        <taxon>Moraxella</taxon>
    </lineage>
</organism>
<evidence type="ECO:0000256" key="13">
    <source>
        <dbReference type="ARBA" id="ARBA00023284"/>
    </source>
</evidence>
<keyword evidence="5" id="KW-0997">Cell inner membrane</keyword>
<keyword evidence="8 14" id="KW-1133">Transmembrane helix</keyword>
<evidence type="ECO:0000256" key="12">
    <source>
        <dbReference type="ARBA" id="ARBA00023186"/>
    </source>
</evidence>
<dbReference type="PANTHER" id="PTHR36570">
    <property type="entry name" value="DISULFIDE BOND FORMATION PROTEIN B"/>
    <property type="match status" value="1"/>
</dbReference>
<comment type="function">
    <text evidence="14">Required for disulfide bond formation in some periplasmic proteins. Acts by oxidizing the DsbA protein.</text>
</comment>
<gene>
    <name evidence="14" type="primary">dsbB</name>
    <name evidence="16" type="ORF">ACJHVH_06945</name>
</gene>
<evidence type="ECO:0000313" key="16">
    <source>
        <dbReference type="EMBL" id="MFL1732729.1"/>
    </source>
</evidence>
<keyword evidence="17" id="KW-1185">Reference proteome</keyword>
<evidence type="ECO:0000256" key="9">
    <source>
        <dbReference type="ARBA" id="ARBA00023002"/>
    </source>
</evidence>
<protein>
    <recommendedName>
        <fullName evidence="14">Disulfide bond formation protein B</fullName>
    </recommendedName>
    <alternativeName>
        <fullName evidence="14">Disulfide oxidoreductase</fullName>
    </alternativeName>
</protein>
<evidence type="ECO:0000256" key="11">
    <source>
        <dbReference type="ARBA" id="ARBA00023157"/>
    </source>
</evidence>
<evidence type="ECO:0000256" key="2">
    <source>
        <dbReference type="ARBA" id="ARBA00008823"/>
    </source>
</evidence>
<evidence type="ECO:0000256" key="7">
    <source>
        <dbReference type="ARBA" id="ARBA00022982"/>
    </source>
</evidence>
<keyword evidence="6 14" id="KW-0812">Transmembrane</keyword>
<comment type="similarity">
    <text evidence="2 14">Belongs to the DsbB family.</text>
</comment>
<evidence type="ECO:0000256" key="14">
    <source>
        <dbReference type="HAMAP-Rule" id="MF_00286"/>
    </source>
</evidence>
<feature type="transmembrane region" description="Helical" evidence="15">
    <location>
        <begin position="7"/>
        <end position="28"/>
    </location>
</feature>
<dbReference type="HAMAP" id="MF_00286">
    <property type="entry name" value="DsbB"/>
    <property type="match status" value="1"/>
</dbReference>
<feature type="topological domain" description="Periplasmic" evidence="14">
    <location>
        <begin position="27"/>
        <end position="44"/>
    </location>
</feature>
<comment type="subcellular location">
    <subcellularLocation>
        <location evidence="1">Cell inner membrane</location>
        <topology evidence="1">Multi-pass membrane protein</topology>
    </subcellularLocation>
    <subcellularLocation>
        <location evidence="14">Cell membrane</location>
        <topology evidence="14">Multi-pass membrane protein</topology>
    </subcellularLocation>
</comment>
<sequence>MTLTYRAINACLVLLAITATVIAIGYLQLTVGLDPCPLCIFQRIGLWIMAMFALLAVVFNPRNQAIRWVLWLGSVAGTLWGLSVAMRHTWLQYSPTAVPSCGPGLDYWMQTLPPTEVLSVVLAGNGDCAHIDWTLLGLSIPAWTMALFIVILVILLKLLGNIIKNQP</sequence>
<feature type="transmembrane region" description="Helical" evidence="15">
    <location>
        <begin position="40"/>
        <end position="59"/>
    </location>
</feature>
<comment type="caution">
    <text evidence="14">Lacks conserved residue(s) required for the propagation of feature annotation.</text>
</comment>